<keyword evidence="3" id="KW-1185">Reference proteome</keyword>
<dbReference type="AlphaFoldDB" id="A0AAD4W1F2"/>
<evidence type="ECO:0000256" key="1">
    <source>
        <dbReference type="SAM" id="MobiDB-lite"/>
    </source>
</evidence>
<gene>
    <name evidence="2" type="ORF">L3X38_025323</name>
</gene>
<evidence type="ECO:0000313" key="2">
    <source>
        <dbReference type="EMBL" id="KAI5335190.1"/>
    </source>
</evidence>
<dbReference type="EMBL" id="JAJFAZ020000004">
    <property type="protein sequence ID" value="KAI5335190.1"/>
    <property type="molecule type" value="Genomic_DNA"/>
</dbReference>
<feature type="compositionally biased region" description="Low complexity" evidence="1">
    <location>
        <begin position="37"/>
        <end position="65"/>
    </location>
</feature>
<protein>
    <submittedName>
        <fullName evidence="2">Uncharacterized protein</fullName>
    </submittedName>
</protein>
<sequence length="109" mass="12865">MHGARQSVHVKPKQLDQLEKINFQTPLSSIENILHSHQQQQFQHQPNQFQQQQRQQKQQNPQPQQMLNNDAFGQSQMTYDLSNAERDMDHHNEDRLRNAQCGNLIKSKP</sequence>
<accession>A0AAD4W1F2</accession>
<name>A0AAD4W1F2_PRUDU</name>
<evidence type="ECO:0000313" key="3">
    <source>
        <dbReference type="Proteomes" id="UP001054821"/>
    </source>
</evidence>
<feature type="compositionally biased region" description="Polar residues" evidence="1">
    <location>
        <begin position="66"/>
        <end position="81"/>
    </location>
</feature>
<dbReference type="Proteomes" id="UP001054821">
    <property type="component" value="Chromosome 4"/>
</dbReference>
<feature type="region of interest" description="Disordered" evidence="1">
    <location>
        <begin position="36"/>
        <end position="109"/>
    </location>
</feature>
<comment type="caution">
    <text evidence="2">The sequence shown here is derived from an EMBL/GenBank/DDBJ whole genome shotgun (WGS) entry which is preliminary data.</text>
</comment>
<organism evidence="2 3">
    <name type="scientific">Prunus dulcis</name>
    <name type="common">Almond</name>
    <name type="synonym">Amygdalus dulcis</name>
    <dbReference type="NCBI Taxonomy" id="3755"/>
    <lineage>
        <taxon>Eukaryota</taxon>
        <taxon>Viridiplantae</taxon>
        <taxon>Streptophyta</taxon>
        <taxon>Embryophyta</taxon>
        <taxon>Tracheophyta</taxon>
        <taxon>Spermatophyta</taxon>
        <taxon>Magnoliopsida</taxon>
        <taxon>eudicotyledons</taxon>
        <taxon>Gunneridae</taxon>
        <taxon>Pentapetalae</taxon>
        <taxon>rosids</taxon>
        <taxon>fabids</taxon>
        <taxon>Rosales</taxon>
        <taxon>Rosaceae</taxon>
        <taxon>Amygdaloideae</taxon>
        <taxon>Amygdaleae</taxon>
        <taxon>Prunus</taxon>
    </lineage>
</organism>
<proteinExistence type="predicted"/>
<feature type="compositionally biased region" description="Basic and acidic residues" evidence="1">
    <location>
        <begin position="83"/>
        <end position="97"/>
    </location>
</feature>
<reference evidence="2 3" key="1">
    <citation type="journal article" date="2022" name="G3 (Bethesda)">
        <title>Whole-genome sequence and methylome profiling of the almond [Prunus dulcis (Mill.) D.A. Webb] cultivar 'Nonpareil'.</title>
        <authorList>
            <person name="D'Amico-Willman K.M."/>
            <person name="Ouma W.Z."/>
            <person name="Meulia T."/>
            <person name="Sideli G.M."/>
            <person name="Gradziel T.M."/>
            <person name="Fresnedo-Ramirez J."/>
        </authorList>
    </citation>
    <scope>NUCLEOTIDE SEQUENCE [LARGE SCALE GENOMIC DNA]</scope>
    <source>
        <strain evidence="2">Clone GOH B32 T37-40</strain>
    </source>
</reference>